<proteinExistence type="inferred from homology"/>
<dbReference type="PRINTS" id="PR00758">
    <property type="entry name" value="ARSENICPUMP"/>
</dbReference>
<feature type="transmembrane region" description="Helical" evidence="8">
    <location>
        <begin position="291"/>
        <end position="310"/>
    </location>
</feature>
<evidence type="ECO:0000256" key="7">
    <source>
        <dbReference type="ARBA" id="ARBA00023136"/>
    </source>
</evidence>
<feature type="transmembrane region" description="Helical" evidence="8">
    <location>
        <begin position="259"/>
        <end position="279"/>
    </location>
</feature>
<keyword evidence="3" id="KW-1003">Cell membrane</keyword>
<sequence length="443" mass="50031">MFDYTFILTITIFVVTIYLMLSKPKGLNETIPTTIGAIILIVLGIVSYQNIFHIMDMVSGATFTILSTIVMTIILESVGFFKWVAINLIQRTNGSGKKLFFYIIGLCFFTTIFFNNDGSILITTPIIIRIVFMLKLKPHQQFPYLISGALIATAASAPIAISNIANLIALEMVRLDLNQYVTLMFVPSMIGIMTMTLLLYLYFKKDLPKTIQTHHHTIQFNSHPLTTVEEKIDWNMFILAIVFIVCIRSSYFILAPFGIPMEIISIIGATSLVMLRYLHYKKGIKDILVKTPWHILLFAFSMYVLVYALQNVGVTQYLYDLLYPFVQANHFQAILSMGIAITLLSNIVNNLPAVMIGSLTITEMGLDIHTLQLAYLANIMGSDIGALLTPVGTLATLIWMFILRKHGIHLTWRKYFQVTIVIIPLTLLISLISLYAWSYIITP</sequence>
<feature type="transmembrane region" description="Helical" evidence="8">
    <location>
        <begin position="180"/>
        <end position="203"/>
    </location>
</feature>
<comment type="subcellular location">
    <subcellularLocation>
        <location evidence="1">Cell membrane</location>
        <topology evidence="1">Multi-pass membrane protein</topology>
    </subcellularLocation>
</comment>
<feature type="transmembrane region" description="Helical" evidence="8">
    <location>
        <begin position="384"/>
        <end position="403"/>
    </location>
</feature>
<dbReference type="PANTHER" id="PTHR43302:SF6">
    <property type="entry name" value="ARSENICAL PUMP MEMBRANE PROTEIN-RELATED"/>
    <property type="match status" value="1"/>
</dbReference>
<comment type="caution">
    <text evidence="9">The sequence shown here is derived from an EMBL/GenBank/DDBJ whole genome shotgun (WGS) entry which is preliminary data.</text>
</comment>
<feature type="transmembrane region" description="Helical" evidence="8">
    <location>
        <begin position="6"/>
        <end position="21"/>
    </location>
</feature>
<feature type="transmembrane region" description="Helical" evidence="8">
    <location>
        <begin position="143"/>
        <end position="168"/>
    </location>
</feature>
<evidence type="ECO:0000256" key="8">
    <source>
        <dbReference type="SAM" id="Phobius"/>
    </source>
</evidence>
<keyword evidence="4 8" id="KW-0812">Transmembrane</keyword>
<keyword evidence="10" id="KW-1185">Reference proteome</keyword>
<dbReference type="InterPro" id="IPR000802">
    <property type="entry name" value="Arsenical_pump_ArsB"/>
</dbReference>
<keyword evidence="6 8" id="KW-1133">Transmembrane helix</keyword>
<dbReference type="RefSeq" id="WP_390200448.1">
    <property type="nucleotide sequence ID" value="NZ_JBHSDV010000005.1"/>
</dbReference>
<gene>
    <name evidence="9" type="ORF">ACFOZ1_14505</name>
</gene>
<evidence type="ECO:0000313" key="9">
    <source>
        <dbReference type="EMBL" id="MFC4389011.1"/>
    </source>
</evidence>
<protein>
    <submittedName>
        <fullName evidence="9">Arsenic transporter</fullName>
    </submittedName>
</protein>
<accession>A0ABV8VZB2</accession>
<evidence type="ECO:0000256" key="1">
    <source>
        <dbReference type="ARBA" id="ARBA00004651"/>
    </source>
</evidence>
<reference evidence="10" key="1">
    <citation type="journal article" date="2019" name="Int. J. Syst. Evol. Microbiol.">
        <title>The Global Catalogue of Microorganisms (GCM) 10K type strain sequencing project: providing services to taxonomists for standard genome sequencing and annotation.</title>
        <authorList>
            <consortium name="The Broad Institute Genomics Platform"/>
            <consortium name="The Broad Institute Genome Sequencing Center for Infectious Disease"/>
            <person name="Wu L."/>
            <person name="Ma J."/>
        </authorList>
    </citation>
    <scope>NUCLEOTIDE SEQUENCE [LARGE SCALE GENOMIC DNA]</scope>
    <source>
        <strain evidence="10">KACC 14058</strain>
    </source>
</reference>
<keyword evidence="7 8" id="KW-0472">Membrane</keyword>
<dbReference type="PANTHER" id="PTHR43302">
    <property type="entry name" value="TRANSPORTER ARSB-RELATED"/>
    <property type="match status" value="1"/>
</dbReference>
<evidence type="ECO:0000256" key="6">
    <source>
        <dbReference type="ARBA" id="ARBA00022989"/>
    </source>
</evidence>
<evidence type="ECO:0000256" key="3">
    <source>
        <dbReference type="ARBA" id="ARBA00022475"/>
    </source>
</evidence>
<organism evidence="9 10">
    <name type="scientific">Gracilibacillus marinus</name>
    <dbReference type="NCBI Taxonomy" id="630535"/>
    <lineage>
        <taxon>Bacteria</taxon>
        <taxon>Bacillati</taxon>
        <taxon>Bacillota</taxon>
        <taxon>Bacilli</taxon>
        <taxon>Bacillales</taxon>
        <taxon>Bacillaceae</taxon>
        <taxon>Gracilibacillus</taxon>
    </lineage>
</organism>
<evidence type="ECO:0000256" key="2">
    <source>
        <dbReference type="ARBA" id="ARBA00006433"/>
    </source>
</evidence>
<feature type="transmembrane region" description="Helical" evidence="8">
    <location>
        <begin position="99"/>
        <end position="114"/>
    </location>
</feature>
<dbReference type="CDD" id="cd01118">
    <property type="entry name" value="ArsB_permease"/>
    <property type="match status" value="1"/>
</dbReference>
<keyword evidence="5" id="KW-0059">Arsenical resistance</keyword>
<feature type="transmembrane region" description="Helical" evidence="8">
    <location>
        <begin position="415"/>
        <end position="437"/>
    </location>
</feature>
<feature type="transmembrane region" description="Helical" evidence="8">
    <location>
        <begin position="57"/>
        <end position="78"/>
    </location>
</feature>
<dbReference type="EMBL" id="JBHSDV010000005">
    <property type="protein sequence ID" value="MFC4389011.1"/>
    <property type="molecule type" value="Genomic_DNA"/>
</dbReference>
<dbReference type="Proteomes" id="UP001595880">
    <property type="component" value="Unassembled WGS sequence"/>
</dbReference>
<dbReference type="Pfam" id="PF02040">
    <property type="entry name" value="ArsB"/>
    <property type="match status" value="1"/>
</dbReference>
<feature type="transmembrane region" description="Helical" evidence="8">
    <location>
        <begin position="33"/>
        <end position="51"/>
    </location>
</feature>
<comment type="similarity">
    <text evidence="2">Belongs to the ArsB family.</text>
</comment>
<feature type="transmembrane region" description="Helical" evidence="8">
    <location>
        <begin position="330"/>
        <end position="348"/>
    </location>
</feature>
<feature type="transmembrane region" description="Helical" evidence="8">
    <location>
        <begin position="234"/>
        <end position="253"/>
    </location>
</feature>
<evidence type="ECO:0000256" key="5">
    <source>
        <dbReference type="ARBA" id="ARBA00022849"/>
    </source>
</evidence>
<evidence type="ECO:0000256" key="4">
    <source>
        <dbReference type="ARBA" id="ARBA00022692"/>
    </source>
</evidence>
<name>A0ABV8VZB2_9BACI</name>
<evidence type="ECO:0000313" key="10">
    <source>
        <dbReference type="Proteomes" id="UP001595880"/>
    </source>
</evidence>